<proteinExistence type="predicted"/>
<keyword evidence="10" id="KW-1185">Reference proteome</keyword>
<evidence type="ECO:0000256" key="2">
    <source>
        <dbReference type="ARBA" id="ARBA00004906"/>
    </source>
</evidence>
<dbReference type="SMART" id="SM00185">
    <property type="entry name" value="ARM"/>
    <property type="match status" value="5"/>
</dbReference>
<keyword evidence="6" id="KW-0833">Ubl conjugation pathway</keyword>
<feature type="compositionally biased region" description="Low complexity" evidence="7">
    <location>
        <begin position="150"/>
        <end position="166"/>
    </location>
</feature>
<feature type="domain" description="U-box" evidence="8">
    <location>
        <begin position="23"/>
        <end position="97"/>
    </location>
</feature>
<dbReference type="Gene3D" id="1.25.10.10">
    <property type="entry name" value="Leucine-rich Repeat Variant"/>
    <property type="match status" value="1"/>
</dbReference>
<evidence type="ECO:0000256" key="6">
    <source>
        <dbReference type="ARBA" id="ARBA00022786"/>
    </source>
</evidence>
<comment type="caution">
    <text evidence="9">The sequence shown here is derived from an EMBL/GenBank/DDBJ whole genome shotgun (WGS) entry which is preliminary data.</text>
</comment>
<evidence type="ECO:0000256" key="1">
    <source>
        <dbReference type="ARBA" id="ARBA00000900"/>
    </source>
</evidence>
<dbReference type="InterPro" id="IPR003613">
    <property type="entry name" value="Ubox_domain"/>
</dbReference>
<dbReference type="Gene3D" id="3.30.40.10">
    <property type="entry name" value="Zinc/RING finger domain, C3HC4 (zinc finger)"/>
    <property type="match status" value="1"/>
</dbReference>
<feature type="region of interest" description="Disordered" evidence="7">
    <location>
        <begin position="150"/>
        <end position="181"/>
    </location>
</feature>
<dbReference type="OrthoDB" id="7537227at2759"/>
<dbReference type="SMART" id="SM00504">
    <property type="entry name" value="Ubox"/>
    <property type="match status" value="1"/>
</dbReference>
<dbReference type="AlphaFoldDB" id="A0A9P0Z2J8"/>
<evidence type="ECO:0000259" key="8">
    <source>
        <dbReference type="PROSITE" id="PS51698"/>
    </source>
</evidence>
<comment type="catalytic activity">
    <reaction evidence="1">
        <text>S-ubiquitinyl-[E2 ubiquitin-conjugating enzyme]-L-cysteine + [acceptor protein]-L-lysine = [E2 ubiquitin-conjugating enzyme]-L-cysteine + N(6)-ubiquitinyl-[acceptor protein]-L-lysine.</text>
        <dbReference type="EC" id="2.3.2.27"/>
    </reaction>
</comment>
<reference evidence="9" key="1">
    <citation type="submission" date="2022-07" db="EMBL/GenBank/DDBJ databases">
        <authorList>
            <person name="Macas J."/>
            <person name="Novak P."/>
            <person name="Neumann P."/>
        </authorList>
    </citation>
    <scope>NUCLEOTIDE SEQUENCE</scope>
</reference>
<evidence type="ECO:0000313" key="9">
    <source>
        <dbReference type="EMBL" id="CAH9084554.1"/>
    </source>
</evidence>
<dbReference type="InterPro" id="IPR016024">
    <property type="entry name" value="ARM-type_fold"/>
</dbReference>
<keyword evidence="4" id="KW-0808">Transferase</keyword>
<dbReference type="InterPro" id="IPR000225">
    <property type="entry name" value="Armadillo"/>
</dbReference>
<dbReference type="PROSITE" id="PS51698">
    <property type="entry name" value="U_BOX"/>
    <property type="match status" value="1"/>
</dbReference>
<organism evidence="9 10">
    <name type="scientific">Cuscuta europaea</name>
    <name type="common">European dodder</name>
    <dbReference type="NCBI Taxonomy" id="41803"/>
    <lineage>
        <taxon>Eukaryota</taxon>
        <taxon>Viridiplantae</taxon>
        <taxon>Streptophyta</taxon>
        <taxon>Embryophyta</taxon>
        <taxon>Tracheophyta</taxon>
        <taxon>Spermatophyta</taxon>
        <taxon>Magnoliopsida</taxon>
        <taxon>eudicotyledons</taxon>
        <taxon>Gunneridae</taxon>
        <taxon>Pentapetalae</taxon>
        <taxon>asterids</taxon>
        <taxon>lamiids</taxon>
        <taxon>Solanales</taxon>
        <taxon>Convolvulaceae</taxon>
        <taxon>Cuscuteae</taxon>
        <taxon>Cuscuta</taxon>
        <taxon>Cuscuta subgen. Cuscuta</taxon>
    </lineage>
</organism>
<dbReference type="PANTHER" id="PTHR23315">
    <property type="entry name" value="U BOX DOMAIN-CONTAINING"/>
    <property type="match status" value="1"/>
</dbReference>
<name>A0A9P0Z2J8_CUSEU</name>
<evidence type="ECO:0000256" key="7">
    <source>
        <dbReference type="SAM" id="MobiDB-lite"/>
    </source>
</evidence>
<evidence type="ECO:0000313" key="10">
    <source>
        <dbReference type="Proteomes" id="UP001152484"/>
    </source>
</evidence>
<evidence type="ECO:0000256" key="5">
    <source>
        <dbReference type="ARBA" id="ARBA00022737"/>
    </source>
</evidence>
<dbReference type="PANTHER" id="PTHR23315:SF339">
    <property type="entry name" value="U-BOX DOMAIN-CONTAINING PROTEIN 40"/>
    <property type="match status" value="1"/>
</dbReference>
<evidence type="ECO:0000256" key="3">
    <source>
        <dbReference type="ARBA" id="ARBA00012483"/>
    </source>
</evidence>
<accession>A0A9P0Z2J8</accession>
<evidence type="ECO:0000256" key="4">
    <source>
        <dbReference type="ARBA" id="ARBA00022679"/>
    </source>
</evidence>
<dbReference type="GO" id="GO:0061630">
    <property type="term" value="F:ubiquitin protein ligase activity"/>
    <property type="evidence" value="ECO:0007669"/>
    <property type="project" value="UniProtKB-EC"/>
</dbReference>
<dbReference type="Pfam" id="PF00514">
    <property type="entry name" value="Arm"/>
    <property type="match status" value="1"/>
</dbReference>
<keyword evidence="5" id="KW-0677">Repeat</keyword>
<sequence length="500" mass="54536">MGSGRTRWKLSFHSSFLRKHLLAVPDEFLCPISRSPMADPVIVSSGHTFERQCVIACKSLSFIPTLSDGSVPDFSTVIPNIALRSAILNWCRSSLLDSPKRIDFVSAVKLVRTLMAAQNHEPYLENSDNVSDFEALKALSGSQSVVDRTPSLLSTTSSERSAAAETIGRSPARPACLSSSSSSSDLEALYSNHMEEEEFVAKLKSSLVSEQEESAASLRKLTRTREGKRIQLCTPRLLAALRPLITSRYAPVQINAVAAVVNLSLENQNKVRIVRSGIVPPLIVVLKGGSPESQDHAAGALFSLALDDHNKTAIGVLGALPPLLYSLRSESLRTRHDSVLALYHLSKVQSNRAKLVKLGSVQTLIDMVKSGHMTSRILLVLCNLANSPEGRAAMLDGGAVDCFVNMLKEGDSESDSIRERCVSAFYGLSHGGLRFKGLAKDAGAEEVLVKLEETGSERVGLKAKRILEVLRKKEDEEVEEEVDWEKLLNCDDKDISQTRC</sequence>
<protein>
    <recommendedName>
        <fullName evidence="3">RING-type E3 ubiquitin transferase</fullName>
        <ecNumber evidence="3">2.3.2.27</ecNumber>
    </recommendedName>
</protein>
<dbReference type="SUPFAM" id="SSF48371">
    <property type="entry name" value="ARM repeat"/>
    <property type="match status" value="1"/>
</dbReference>
<gene>
    <name evidence="9" type="ORF">CEURO_LOCUS9064</name>
</gene>
<comment type="pathway">
    <text evidence="2">Protein modification; protein ubiquitination.</text>
</comment>
<dbReference type="SUPFAM" id="SSF57850">
    <property type="entry name" value="RING/U-box"/>
    <property type="match status" value="1"/>
</dbReference>
<dbReference type="Pfam" id="PF04564">
    <property type="entry name" value="U-box"/>
    <property type="match status" value="1"/>
</dbReference>
<dbReference type="Proteomes" id="UP001152484">
    <property type="component" value="Unassembled WGS sequence"/>
</dbReference>
<dbReference type="InterPro" id="IPR013083">
    <property type="entry name" value="Znf_RING/FYVE/PHD"/>
</dbReference>
<dbReference type="InterPro" id="IPR011989">
    <property type="entry name" value="ARM-like"/>
</dbReference>
<dbReference type="EMBL" id="CAMAPE010000017">
    <property type="protein sequence ID" value="CAH9084554.1"/>
    <property type="molecule type" value="Genomic_DNA"/>
</dbReference>
<dbReference type="GO" id="GO:0016567">
    <property type="term" value="P:protein ubiquitination"/>
    <property type="evidence" value="ECO:0007669"/>
    <property type="project" value="InterPro"/>
</dbReference>
<dbReference type="EC" id="2.3.2.27" evidence="3"/>